<feature type="region of interest" description="Disordered" evidence="1">
    <location>
        <begin position="174"/>
        <end position="244"/>
    </location>
</feature>
<dbReference type="Pfam" id="PF00329">
    <property type="entry name" value="Complex1_30kDa"/>
    <property type="match status" value="1"/>
</dbReference>
<protein>
    <submittedName>
        <fullName evidence="3">NADH-quinone oxidoreductase subunit C</fullName>
    </submittedName>
</protein>
<keyword evidence="4" id="KW-1185">Reference proteome</keyword>
<dbReference type="EMBL" id="JAKELO010000002">
    <property type="protein sequence ID" value="MDE4907427.1"/>
    <property type="molecule type" value="Genomic_DNA"/>
</dbReference>
<dbReference type="PANTHER" id="PTHR43485">
    <property type="entry name" value="HYDROGENASE-4 COMPONENT G"/>
    <property type="match status" value="1"/>
</dbReference>
<dbReference type="RefSeq" id="WP_274924077.1">
    <property type="nucleotide sequence ID" value="NZ_JAKELO010000002.1"/>
</dbReference>
<reference evidence="3" key="1">
    <citation type="submission" date="2022-01" db="EMBL/GenBank/DDBJ databases">
        <title>Draft genome of Methanogenium marinum DSM 15558.</title>
        <authorList>
            <person name="Chen S.-C."/>
            <person name="You Y.-T."/>
        </authorList>
    </citation>
    <scope>NUCLEOTIDE SEQUENCE</scope>
    <source>
        <strain evidence="3">DSM 15558</strain>
    </source>
</reference>
<feature type="domain" description="NADH:ubiquinone oxidoreductase 30kDa subunit" evidence="2">
    <location>
        <begin position="47"/>
        <end position="162"/>
    </location>
</feature>
<organism evidence="3 4">
    <name type="scientific">Methanogenium marinum</name>
    <dbReference type="NCBI Taxonomy" id="348610"/>
    <lineage>
        <taxon>Archaea</taxon>
        <taxon>Methanobacteriati</taxon>
        <taxon>Methanobacteriota</taxon>
        <taxon>Stenosarchaea group</taxon>
        <taxon>Methanomicrobia</taxon>
        <taxon>Methanomicrobiales</taxon>
        <taxon>Methanomicrobiaceae</taxon>
        <taxon>Methanogenium</taxon>
    </lineage>
</organism>
<dbReference type="InterPro" id="IPR052197">
    <property type="entry name" value="ComplexI_49kDa-like"/>
</dbReference>
<accession>A0A9Q4KRM6</accession>
<dbReference type="GO" id="GO:0008137">
    <property type="term" value="F:NADH dehydrogenase (ubiquinone) activity"/>
    <property type="evidence" value="ECO:0007669"/>
    <property type="project" value="InterPro"/>
</dbReference>
<proteinExistence type="predicted"/>
<dbReference type="SUPFAM" id="SSF143243">
    <property type="entry name" value="Nqo5-like"/>
    <property type="match status" value="1"/>
</dbReference>
<gene>
    <name evidence="3" type="ORF">L0665_02175</name>
</gene>
<dbReference type="AlphaFoldDB" id="A0A9Q4KRM6"/>
<evidence type="ECO:0000313" key="4">
    <source>
        <dbReference type="Proteomes" id="UP001143747"/>
    </source>
</evidence>
<comment type="caution">
    <text evidence="3">The sequence shown here is derived from an EMBL/GenBank/DDBJ whole genome shotgun (WGS) entry which is preliminary data.</text>
</comment>
<dbReference type="InterPro" id="IPR037232">
    <property type="entry name" value="NADH_quin_OxRdtase_su_C/D-like"/>
</dbReference>
<dbReference type="Gene3D" id="3.30.460.80">
    <property type="entry name" value="NADH:ubiquinone oxidoreductase, 30kDa subunit"/>
    <property type="match status" value="1"/>
</dbReference>
<sequence>MTRQALTAQQIAVILQKKGPKSIHDVRTEGWTEGLKKTTAYSVWLRTTPADLIKTLEAIIAIDYPHLAVVSGVDVGDAVELLYHMQVFHGIPKGEVNITITVPVPKKNLVIPTISHLIPGAVYTEREKQEMLGVTVAGIPDPRGLFLPADFPKGVYPWRKDETGITEDMVNSLWASGRPADRPAPPVKPKEKKVRKPKTPDTENTAPKADTSADSKLSESAPAPAEGDTDTADAPKPEVNTNGE</sequence>
<evidence type="ECO:0000256" key="1">
    <source>
        <dbReference type="SAM" id="MobiDB-lite"/>
    </source>
</evidence>
<evidence type="ECO:0000259" key="2">
    <source>
        <dbReference type="Pfam" id="PF00329"/>
    </source>
</evidence>
<evidence type="ECO:0000313" key="3">
    <source>
        <dbReference type="EMBL" id="MDE4907427.1"/>
    </source>
</evidence>
<name>A0A9Q4KRM6_9EURY</name>
<dbReference type="PANTHER" id="PTHR43485:SF1">
    <property type="entry name" value="FORMATE HYDROGENLYASE SUBUNIT 5-RELATED"/>
    <property type="match status" value="1"/>
</dbReference>
<dbReference type="Proteomes" id="UP001143747">
    <property type="component" value="Unassembled WGS sequence"/>
</dbReference>
<dbReference type="InterPro" id="IPR001268">
    <property type="entry name" value="NADH_UbQ_OxRdtase_30kDa_su"/>
</dbReference>